<name>A0A9Q3W7J1_9GAMM</name>
<dbReference type="EMBL" id="JAJVKT010000027">
    <property type="protein sequence ID" value="MCE7510641.1"/>
    <property type="molecule type" value="Genomic_DNA"/>
</dbReference>
<evidence type="ECO:0000313" key="1">
    <source>
        <dbReference type="EMBL" id="MCE7510641.1"/>
    </source>
</evidence>
<dbReference type="KEGG" id="axe:P40_01005"/>
<protein>
    <submittedName>
        <fullName evidence="1">Uncharacterized protein</fullName>
    </submittedName>
</protein>
<accession>A0A9Q3W7J1</accession>
<reference evidence="1" key="1">
    <citation type="submission" date="2022-01" db="EMBL/GenBank/DDBJ databases">
        <authorList>
            <person name="Karlyshev A.V."/>
            <person name="Jaspars M."/>
        </authorList>
    </citation>
    <scope>NUCLEOTIDE SEQUENCE</scope>
    <source>
        <strain evidence="1">AGSA3-2</strain>
    </source>
</reference>
<keyword evidence="2" id="KW-1185">Reference proteome</keyword>
<dbReference type="AlphaFoldDB" id="A0A9Q3W7J1"/>
<evidence type="ECO:0000313" key="2">
    <source>
        <dbReference type="Proteomes" id="UP001107961"/>
    </source>
</evidence>
<comment type="caution">
    <text evidence="1">The sequence shown here is derived from an EMBL/GenBank/DDBJ whole genome shotgun (WGS) entry which is preliminary data.</text>
</comment>
<gene>
    <name evidence="1" type="ORF">LZG35_18540</name>
</gene>
<sequence length="629" mass="65987">MKRQAGALSVVTPLLVIVILILSTLALDGARLFSLRKDLQAQANLAATAAVGKANTCGGDAAEEMVSRARAAMLLQADAQGLDGKTQSISVQEGIITARDGKVLSFEPADNFLMTNGVAVEIKRVEPISRLLPESVLGSVTLTASAAAQKEVYATFYTESFTAELSTAKSPLLEPIFRYVLGDSQLTLKALSLEQLAHTVIDLESLLHHLTTEMPVLGDLGLGEILGSDIPAHVVVGALKSVDGLTSDTLAMLDEIIAAPGIHTNIKLEDVVGVLGDGAVDAGAKIPLLEALSGIVLDLANRPPFNGVIEVDLEGLLGPLGLDENLEVKLEIELENTPKPIIAPARMVQGDNGTEWIGSLAGADIILRLVLYMNIGAAEFSGLKLSVPLELRTGATTARLVGADCAAGSVNTVNFDFEVERSVLSLETIHDGKYDGIEVGVLVADEEPEGICFPAIAKAFCPVYREDVTWTHKYTGLLGTKYGDCCYPPVKACGKGLVDVRISSTPVTGEAVPTSMLYFDDLPLDAFEATSEEVSGDTGSVLRKSVTNLLDGISVDHASVACIPLDGLLNGLVDVITPVLDGLLVPLSDYLLGPLLEALGVNLGTATVHVIAAEQPSVKLLQYCGPEGC</sequence>
<dbReference type="RefSeq" id="WP_080530181.1">
    <property type="nucleotide sequence ID" value="NZ_CP012331.1"/>
</dbReference>
<proteinExistence type="predicted"/>
<organism evidence="1 2">
    <name type="scientific">Alloalcanivorax xenomutans</name>
    <dbReference type="NCBI Taxonomy" id="1094342"/>
    <lineage>
        <taxon>Bacteria</taxon>
        <taxon>Pseudomonadati</taxon>
        <taxon>Pseudomonadota</taxon>
        <taxon>Gammaproteobacteria</taxon>
        <taxon>Oceanospirillales</taxon>
        <taxon>Alcanivoracaceae</taxon>
        <taxon>Alloalcanivorax</taxon>
    </lineage>
</organism>
<dbReference type="Proteomes" id="UP001107961">
    <property type="component" value="Unassembled WGS sequence"/>
</dbReference>